<dbReference type="Proteomes" id="UP000182360">
    <property type="component" value="Unassembled WGS sequence"/>
</dbReference>
<proteinExistence type="predicted"/>
<sequence>MYKPVTLETATPTDFFIGACYDSKDNEVVSWWTEYKNKNPTRSDFYIKFCEFMKRSFKWQELTYKHPDLFQQQGASHGLEMITFRERGKLIKKCALHYRYEFNDTFENSFLVIVTEIFINEHNEVKTYDCGLKIPLADIVKVGSRIEDPYL</sequence>
<gene>
    <name evidence="1" type="ORF">SAMN04487977_101541</name>
</gene>
<keyword evidence="2" id="KW-1185">Reference proteome</keyword>
<dbReference type="RefSeq" id="WP_074640644.1">
    <property type="nucleotide sequence ID" value="NZ_FOFU01000001.1"/>
</dbReference>
<reference evidence="1 2" key="1">
    <citation type="submission" date="2016-10" db="EMBL/GenBank/DDBJ databases">
        <authorList>
            <person name="de Groot N.N."/>
        </authorList>
    </citation>
    <scope>NUCLEOTIDE SEQUENCE [LARGE SCALE GENOMIC DNA]</scope>
    <source>
        <strain evidence="1 2">B25</strain>
    </source>
</reference>
<dbReference type="EMBL" id="FOFU01000001">
    <property type="protein sequence ID" value="SEP82697.1"/>
    <property type="molecule type" value="Genomic_DNA"/>
</dbReference>
<dbReference type="AlphaFoldDB" id="A0A1H9B1T6"/>
<evidence type="ECO:0000313" key="1">
    <source>
        <dbReference type="EMBL" id="SEP82697.1"/>
    </source>
</evidence>
<evidence type="ECO:0000313" key="2">
    <source>
        <dbReference type="Proteomes" id="UP000182360"/>
    </source>
</evidence>
<accession>A0A1H9B1T6</accession>
<name>A0A1H9B1T6_9SPIR</name>
<protein>
    <submittedName>
        <fullName evidence="1">Uncharacterized protein</fullName>
    </submittedName>
</protein>
<organism evidence="1 2">
    <name type="scientific">Treponema bryantii</name>
    <dbReference type="NCBI Taxonomy" id="163"/>
    <lineage>
        <taxon>Bacteria</taxon>
        <taxon>Pseudomonadati</taxon>
        <taxon>Spirochaetota</taxon>
        <taxon>Spirochaetia</taxon>
        <taxon>Spirochaetales</taxon>
        <taxon>Treponemataceae</taxon>
        <taxon>Treponema</taxon>
    </lineage>
</organism>